<comment type="caution">
    <text evidence="5">The sequence shown here is derived from an EMBL/GenBank/DDBJ whole genome shotgun (WGS) entry which is preliminary data.</text>
</comment>
<organism evidence="5 6">
    <name type="scientific">Pseudonocardia tropica</name>
    <dbReference type="NCBI Taxonomy" id="681289"/>
    <lineage>
        <taxon>Bacteria</taxon>
        <taxon>Bacillati</taxon>
        <taxon>Actinomycetota</taxon>
        <taxon>Actinomycetes</taxon>
        <taxon>Pseudonocardiales</taxon>
        <taxon>Pseudonocardiaceae</taxon>
        <taxon>Pseudonocardia</taxon>
    </lineage>
</organism>
<dbReference type="PANTHER" id="PTHR38431">
    <property type="entry name" value="BLL2305 PROTEIN"/>
    <property type="match status" value="1"/>
</dbReference>
<dbReference type="Gene3D" id="1.10.10.10">
    <property type="entry name" value="Winged helix-like DNA-binding domain superfamily/Winged helix DNA-binding domain"/>
    <property type="match status" value="1"/>
</dbReference>
<dbReference type="PROSITE" id="PS50949">
    <property type="entry name" value="HTH_GNTR"/>
    <property type="match status" value="1"/>
</dbReference>
<dbReference type="EMBL" id="JBEDNP010000041">
    <property type="protein sequence ID" value="MEQ3542459.1"/>
    <property type="molecule type" value="Genomic_DNA"/>
</dbReference>
<keyword evidence="2" id="KW-0238">DNA-binding</keyword>
<keyword evidence="6" id="KW-1185">Reference proteome</keyword>
<feature type="domain" description="HTH gntR-type" evidence="4">
    <location>
        <begin position="1"/>
        <end position="69"/>
    </location>
</feature>
<evidence type="ECO:0000256" key="2">
    <source>
        <dbReference type="ARBA" id="ARBA00023125"/>
    </source>
</evidence>
<sequence>MTRYRDIALGIARRIHSGDLASGTELPSVRELAREHGTTASTVTRAYRHLADGDVIVLADRRPARVPPTGRVAAARFLDSDRVFRLAASDDPALRFLLDAVGHAVTGSGVRGSFHALRALERGDADGAAIHLRDRAGVYNEHFGRALLRHRDPHLIHLWRREQGFLLPPGNPDGIRTAHDVGGLRIARRETGAGTKVLLDQLLIEAGTSPEHIAGPELASHFECGLAVVAGIADTALGLRSAARDLGLDFVHVAWEPYELVLPAESLPPAQPLVAALARADLRTRINALGGYDLSLSGQTTHLTTD</sequence>
<reference evidence="5 6" key="1">
    <citation type="submission" date="2024-03" db="EMBL/GenBank/DDBJ databases">
        <title>Draft genome sequence of Pseudonocardia tropica JCM 19149.</title>
        <authorList>
            <person name="Butdee W."/>
            <person name="Duangmal K."/>
        </authorList>
    </citation>
    <scope>NUCLEOTIDE SEQUENCE [LARGE SCALE GENOMIC DNA]</scope>
    <source>
        <strain evidence="5 6">JCM 19149</strain>
    </source>
</reference>
<accession>A0ABV1K3P6</accession>
<protein>
    <submittedName>
        <fullName evidence="5">Helix-turn-helix transcriptional regulator</fullName>
    </submittedName>
</protein>
<dbReference type="InterPro" id="IPR000524">
    <property type="entry name" value="Tscrpt_reg_HTH_GntR"/>
</dbReference>
<dbReference type="Proteomes" id="UP001464923">
    <property type="component" value="Unassembled WGS sequence"/>
</dbReference>
<evidence type="ECO:0000313" key="5">
    <source>
        <dbReference type="EMBL" id="MEQ3542459.1"/>
    </source>
</evidence>
<gene>
    <name evidence="5" type="ORF">WHI96_26975</name>
</gene>
<dbReference type="RefSeq" id="WP_281010805.1">
    <property type="nucleotide sequence ID" value="NZ_BAABLY010000056.1"/>
</dbReference>
<evidence type="ECO:0000256" key="3">
    <source>
        <dbReference type="ARBA" id="ARBA00023163"/>
    </source>
</evidence>
<proteinExistence type="predicted"/>
<dbReference type="InterPro" id="IPR024370">
    <property type="entry name" value="PBP_domain"/>
</dbReference>
<keyword evidence="1" id="KW-0805">Transcription regulation</keyword>
<dbReference type="Pfam" id="PF12727">
    <property type="entry name" value="PBP_like"/>
    <property type="match status" value="1"/>
</dbReference>
<dbReference type="Pfam" id="PF00392">
    <property type="entry name" value="GntR"/>
    <property type="match status" value="1"/>
</dbReference>
<dbReference type="SUPFAM" id="SSF46785">
    <property type="entry name" value="Winged helix' DNA-binding domain"/>
    <property type="match status" value="1"/>
</dbReference>
<dbReference type="SMART" id="SM00345">
    <property type="entry name" value="HTH_GNTR"/>
    <property type="match status" value="1"/>
</dbReference>
<name>A0ABV1K3P6_9PSEU</name>
<dbReference type="PANTHER" id="PTHR38431:SF1">
    <property type="entry name" value="BLL2305 PROTEIN"/>
    <property type="match status" value="1"/>
</dbReference>
<evidence type="ECO:0000313" key="6">
    <source>
        <dbReference type="Proteomes" id="UP001464923"/>
    </source>
</evidence>
<dbReference type="InterPro" id="IPR036390">
    <property type="entry name" value="WH_DNA-bd_sf"/>
</dbReference>
<evidence type="ECO:0000259" key="4">
    <source>
        <dbReference type="PROSITE" id="PS50949"/>
    </source>
</evidence>
<dbReference type="InterPro" id="IPR036388">
    <property type="entry name" value="WH-like_DNA-bd_sf"/>
</dbReference>
<evidence type="ECO:0000256" key="1">
    <source>
        <dbReference type="ARBA" id="ARBA00023015"/>
    </source>
</evidence>
<keyword evidence="3" id="KW-0804">Transcription</keyword>